<evidence type="ECO:0000313" key="1">
    <source>
        <dbReference type="EMBL" id="AVE03079.1"/>
    </source>
</evidence>
<dbReference type="EMBL" id="CP025494">
    <property type="protein sequence ID" value="AVE03079.1"/>
    <property type="molecule type" value="Genomic_DNA"/>
</dbReference>
<gene>
    <name evidence="1" type="ORF">CYL20_00365</name>
</gene>
<evidence type="ECO:0000313" key="2">
    <source>
        <dbReference type="Proteomes" id="UP000237830"/>
    </source>
</evidence>
<sequence>MKIRVIEVLYDAGTMSVRFHSPVGSGIALWMGISPTIGEEQDVELDLDEVFTWGKNITPSSSKTPQINIINGLTQITAQIIQNPDGKWTALKLGDSIVLIELDEAPTQKSGFVELKATKIHLYPTNI</sequence>
<organism evidence="1 2">
    <name type="scientific">Pseudomonas palleroniana</name>
    <dbReference type="NCBI Taxonomy" id="191390"/>
    <lineage>
        <taxon>Bacteria</taxon>
        <taxon>Pseudomonadati</taxon>
        <taxon>Pseudomonadota</taxon>
        <taxon>Gammaproteobacteria</taxon>
        <taxon>Pseudomonadales</taxon>
        <taxon>Pseudomonadaceae</taxon>
        <taxon>Pseudomonas</taxon>
    </lineage>
</organism>
<name>A0A2L1J3N3_9PSED</name>
<dbReference type="Proteomes" id="UP000237830">
    <property type="component" value="Chromosome"/>
</dbReference>
<protein>
    <submittedName>
        <fullName evidence="1">Uncharacterized protein</fullName>
    </submittedName>
</protein>
<accession>A0A2L1J3N3</accession>
<proteinExistence type="predicted"/>
<reference evidence="1 2" key="1">
    <citation type="submission" date="2017-12" db="EMBL/GenBank/DDBJ databases">
        <title>Genome sequence of Pseudomonas palleroniana MAB3.</title>
        <authorList>
            <person name="Nascimento F.X."/>
        </authorList>
    </citation>
    <scope>NUCLEOTIDE SEQUENCE [LARGE SCALE GENOMIC DNA]</scope>
    <source>
        <strain evidence="1 2">MAB3</strain>
    </source>
</reference>
<dbReference type="RefSeq" id="WP_104993248.1">
    <property type="nucleotide sequence ID" value="NZ_CP025494.1"/>
</dbReference>
<dbReference type="AlphaFoldDB" id="A0A2L1J3N3"/>